<feature type="transmembrane region" description="Helical" evidence="1">
    <location>
        <begin position="118"/>
        <end position="136"/>
    </location>
</feature>
<dbReference type="PANTHER" id="PTHR14969">
    <property type="entry name" value="SPHINGOSINE-1-PHOSPHATE PHOSPHOHYDROLASE"/>
    <property type="match status" value="1"/>
</dbReference>
<dbReference type="InterPro" id="IPR036938">
    <property type="entry name" value="PAP2/HPO_sf"/>
</dbReference>
<evidence type="ECO:0000259" key="2">
    <source>
        <dbReference type="SMART" id="SM00014"/>
    </source>
</evidence>
<dbReference type="SMART" id="SM00014">
    <property type="entry name" value="acidPPc"/>
    <property type="match status" value="1"/>
</dbReference>
<dbReference type="AlphaFoldDB" id="A0AAU8EX10"/>
<feature type="transmembrane region" description="Helical" evidence="1">
    <location>
        <begin position="156"/>
        <end position="180"/>
    </location>
</feature>
<name>A0AAU8EX10_9MICC</name>
<keyword evidence="1" id="KW-0472">Membrane</keyword>
<dbReference type="SUPFAM" id="SSF48317">
    <property type="entry name" value="Acid phosphatase/Vanadium-dependent haloperoxidase"/>
    <property type="match status" value="1"/>
</dbReference>
<feature type="domain" description="Phosphatidic acid phosphatase type 2/haloperoxidase" evidence="2">
    <location>
        <begin position="116"/>
        <end position="232"/>
    </location>
</feature>
<dbReference type="PANTHER" id="PTHR14969:SF13">
    <property type="entry name" value="AT30094P"/>
    <property type="match status" value="1"/>
</dbReference>
<feature type="transmembrane region" description="Helical" evidence="1">
    <location>
        <begin position="217"/>
        <end position="234"/>
    </location>
</feature>
<evidence type="ECO:0000313" key="3">
    <source>
        <dbReference type="EMBL" id="XCH13345.1"/>
    </source>
</evidence>
<reference evidence="3" key="1">
    <citation type="submission" date="2024-06" db="EMBL/GenBank/DDBJ databases">
        <title>Biodegradation of dimethachlon by Arthrobacter sp. K5: mechanistic insights and ecological implications.</title>
        <authorList>
            <person name="Hu S."/>
            <person name="Lu P."/>
        </authorList>
    </citation>
    <scope>NUCLEOTIDE SEQUENCE</scope>
    <source>
        <strain evidence="3">K5</strain>
    </source>
</reference>
<dbReference type="GO" id="GO:0042392">
    <property type="term" value="F:sphingosine-1-phosphate phosphatase activity"/>
    <property type="evidence" value="ECO:0007669"/>
    <property type="project" value="TreeGrafter"/>
</dbReference>
<keyword evidence="1" id="KW-1133">Transmembrane helix</keyword>
<dbReference type="RefSeq" id="WP_353713151.1">
    <property type="nucleotide sequence ID" value="NZ_CP159279.1"/>
</dbReference>
<dbReference type="CDD" id="cd03392">
    <property type="entry name" value="PAP2_like_2"/>
    <property type="match status" value="1"/>
</dbReference>
<feature type="transmembrane region" description="Helical" evidence="1">
    <location>
        <begin position="187"/>
        <end position="211"/>
    </location>
</feature>
<accession>A0AAU8EX10</accession>
<dbReference type="Pfam" id="PF01569">
    <property type="entry name" value="PAP2"/>
    <property type="match status" value="1"/>
</dbReference>
<dbReference type="Gene3D" id="1.20.144.10">
    <property type="entry name" value="Phosphatidic acid phosphatase type 2/haloperoxidase"/>
    <property type="match status" value="1"/>
</dbReference>
<dbReference type="InterPro" id="IPR000326">
    <property type="entry name" value="PAP2/HPO"/>
</dbReference>
<protein>
    <submittedName>
        <fullName evidence="3">Phosphatase PAP2 family protein</fullName>
    </submittedName>
</protein>
<dbReference type="EMBL" id="CP159279">
    <property type="protein sequence ID" value="XCH13345.1"/>
    <property type="molecule type" value="Genomic_DNA"/>
</dbReference>
<gene>
    <name evidence="3" type="ORF">ABRP34_10340</name>
</gene>
<proteinExistence type="predicted"/>
<evidence type="ECO:0000256" key="1">
    <source>
        <dbReference type="SAM" id="Phobius"/>
    </source>
</evidence>
<sequence>MAEESAGRQGRWRAFHDKFVVEERYMEPGARKGLYATAIILALVGATVFFFTLAGVWQKDGLASADGEAQRWLLTTRSEALTVVMIILAIIFGPVGLPIIVLIVTVAWGILAKHAWRPILLAAAMLTGVGLAQLIGRSVERERPPVDQMLFGADQTFSFPSGHVLGASDFLLVTTFLVFSRHRNPKAAVVSFIVAIIGVFAASVSRLYLGYHWVSDAVASVSLSLVVLGAVIAVDTWRTARVPGEEVTGELSKADAPD</sequence>
<keyword evidence="1" id="KW-0812">Transmembrane</keyword>
<organism evidence="3">
    <name type="scientific">Arthrobacter sp. K5</name>
    <dbReference type="NCBI Taxonomy" id="2839623"/>
    <lineage>
        <taxon>Bacteria</taxon>
        <taxon>Bacillati</taxon>
        <taxon>Actinomycetota</taxon>
        <taxon>Actinomycetes</taxon>
        <taxon>Micrococcales</taxon>
        <taxon>Micrococcaceae</taxon>
        <taxon>Arthrobacter</taxon>
    </lineage>
</organism>
<feature type="transmembrane region" description="Helical" evidence="1">
    <location>
        <begin position="80"/>
        <end position="111"/>
    </location>
</feature>
<feature type="transmembrane region" description="Helical" evidence="1">
    <location>
        <begin position="34"/>
        <end position="57"/>
    </location>
</feature>